<dbReference type="OrthoDB" id="4452694at2759"/>
<protein>
    <recommendedName>
        <fullName evidence="3">F-box domain-containing protein</fullName>
    </recommendedName>
</protein>
<dbReference type="STRING" id="573508.A0A1E3B410"/>
<organism evidence="1 2">
    <name type="scientific">Aspergillus cristatus</name>
    <name type="common">Chinese Fuzhuan brick tea-fermentation fungus</name>
    <name type="synonym">Eurotium cristatum</name>
    <dbReference type="NCBI Taxonomy" id="573508"/>
    <lineage>
        <taxon>Eukaryota</taxon>
        <taxon>Fungi</taxon>
        <taxon>Dikarya</taxon>
        <taxon>Ascomycota</taxon>
        <taxon>Pezizomycotina</taxon>
        <taxon>Eurotiomycetes</taxon>
        <taxon>Eurotiomycetidae</taxon>
        <taxon>Eurotiales</taxon>
        <taxon>Aspergillaceae</taxon>
        <taxon>Aspergillus</taxon>
        <taxon>Aspergillus subgen. Aspergillus</taxon>
    </lineage>
</organism>
<dbReference type="VEuPathDB" id="FungiDB:SI65_08888"/>
<evidence type="ECO:0000313" key="2">
    <source>
        <dbReference type="Proteomes" id="UP000094569"/>
    </source>
</evidence>
<sequence length="370" mass="43268">MEQEQEQEPLCPICGVRTHSIAPRYWTNARIPEWLQSIRAVYRKPDDSSGLTGVGYLNSEDKLVAPEDRERHIAPEDRDKIPFEVVLYVGPSSTYETPSIEIGPQLPTFLVHDDCWRVFLQRISYGRDVKEHLTDIIPIFYRVTYHKEAFGCPRHDFGDFHRFWSSDPRDSEEMMEVDGLGYVEITPAEYDSMEELLADLEVMCRFMPDNWPAISDDDWPPISDAGSDIFTASGQISSTYRLPENGNMDTFAKLPTEVIYTLLSWTDSSYIWMLSLASRAIASRAQTDLYPPSFWYSRFMPDFEMGFALPRNTEGSSHDWYSLYLMIKWVIYERSHDNLRNRERIWNFFWNEKRVYQKVFKDRGNVSTSA</sequence>
<evidence type="ECO:0000313" key="1">
    <source>
        <dbReference type="EMBL" id="ODM15654.1"/>
    </source>
</evidence>
<name>A0A1E3B410_ASPCR</name>
<keyword evidence="2" id="KW-1185">Reference proteome</keyword>
<gene>
    <name evidence="1" type="ORF">SI65_08888</name>
</gene>
<evidence type="ECO:0008006" key="3">
    <source>
        <dbReference type="Google" id="ProtNLM"/>
    </source>
</evidence>
<dbReference type="AlphaFoldDB" id="A0A1E3B410"/>
<dbReference type="InterPro" id="IPR036047">
    <property type="entry name" value="F-box-like_dom_sf"/>
</dbReference>
<comment type="caution">
    <text evidence="1">The sequence shown here is derived from an EMBL/GenBank/DDBJ whole genome shotgun (WGS) entry which is preliminary data.</text>
</comment>
<accession>A0A1E3B410</accession>
<proteinExistence type="predicted"/>
<dbReference type="EMBL" id="JXNT01000015">
    <property type="protein sequence ID" value="ODM15654.1"/>
    <property type="molecule type" value="Genomic_DNA"/>
</dbReference>
<reference evidence="1 2" key="1">
    <citation type="journal article" date="2016" name="BMC Genomics">
        <title>Comparative genomic and transcriptomic analyses of the Fuzhuan brick tea-fermentation fungus Aspergillus cristatus.</title>
        <authorList>
            <person name="Ge Y."/>
            <person name="Wang Y."/>
            <person name="Liu Y."/>
            <person name="Tan Y."/>
            <person name="Ren X."/>
            <person name="Zhang X."/>
            <person name="Hyde K.D."/>
            <person name="Liu Y."/>
            <person name="Liu Z."/>
        </authorList>
    </citation>
    <scope>NUCLEOTIDE SEQUENCE [LARGE SCALE GENOMIC DNA]</scope>
    <source>
        <strain evidence="1 2">GZAAS20.1005</strain>
    </source>
</reference>
<dbReference type="Proteomes" id="UP000094569">
    <property type="component" value="Unassembled WGS sequence"/>
</dbReference>
<dbReference type="SUPFAM" id="SSF81383">
    <property type="entry name" value="F-box domain"/>
    <property type="match status" value="1"/>
</dbReference>